<dbReference type="RefSeq" id="WP_138899720.1">
    <property type="nucleotide sequence ID" value="NZ_BMVO01000003.1"/>
</dbReference>
<feature type="transmembrane region" description="Helical" evidence="1">
    <location>
        <begin position="100"/>
        <end position="123"/>
    </location>
</feature>
<keyword evidence="1" id="KW-0472">Membrane</keyword>
<name>A0ABQ3DJE4_9ACTN</name>
<keyword evidence="1" id="KW-0812">Transmembrane</keyword>
<comment type="caution">
    <text evidence="2">The sequence shown here is derived from an EMBL/GenBank/DDBJ whole genome shotgun (WGS) entry which is preliminary data.</text>
</comment>
<gene>
    <name evidence="2" type="ORF">GCM10010346_16330</name>
</gene>
<dbReference type="EMBL" id="BMVO01000003">
    <property type="protein sequence ID" value="GHA94306.1"/>
    <property type="molecule type" value="Genomic_DNA"/>
</dbReference>
<keyword evidence="1" id="KW-1133">Transmembrane helix</keyword>
<evidence type="ECO:0000256" key="1">
    <source>
        <dbReference type="SAM" id="Phobius"/>
    </source>
</evidence>
<reference evidence="3" key="1">
    <citation type="journal article" date="2019" name="Int. J. Syst. Evol. Microbiol.">
        <title>The Global Catalogue of Microorganisms (GCM) 10K type strain sequencing project: providing services to taxonomists for standard genome sequencing and annotation.</title>
        <authorList>
            <consortium name="The Broad Institute Genomics Platform"/>
            <consortium name="The Broad Institute Genome Sequencing Center for Infectious Disease"/>
            <person name="Wu L."/>
            <person name="Ma J."/>
        </authorList>
    </citation>
    <scope>NUCLEOTIDE SEQUENCE [LARGE SCALE GENOMIC DNA]</scope>
    <source>
        <strain evidence="3">JCM 4737</strain>
    </source>
</reference>
<sequence length="134" mass="13919">MDTLLPAFGAPGLALGLTGFLWLGTTTGGKVKPLGWWWTLFLAMVAGAAYNAAGTPFNLVSSLVQDLLGLFGEVFPGVAMAGIGLFLTAVILYKKLTTRQVAIIGIIYFNVATGAGGGFTLIADKITTIMNSFA</sequence>
<organism evidence="2 3">
    <name type="scientific">Streptomyces chryseus</name>
    <dbReference type="NCBI Taxonomy" id="68186"/>
    <lineage>
        <taxon>Bacteria</taxon>
        <taxon>Bacillati</taxon>
        <taxon>Actinomycetota</taxon>
        <taxon>Actinomycetes</taxon>
        <taxon>Kitasatosporales</taxon>
        <taxon>Streptomycetaceae</taxon>
        <taxon>Streptomyces</taxon>
    </lineage>
</organism>
<proteinExistence type="predicted"/>
<feature type="transmembrane region" description="Helical" evidence="1">
    <location>
        <begin position="74"/>
        <end position="93"/>
    </location>
</feature>
<evidence type="ECO:0000313" key="2">
    <source>
        <dbReference type="EMBL" id="GHA94306.1"/>
    </source>
</evidence>
<feature type="transmembrane region" description="Helical" evidence="1">
    <location>
        <begin position="35"/>
        <end position="54"/>
    </location>
</feature>
<dbReference type="Proteomes" id="UP000599437">
    <property type="component" value="Unassembled WGS sequence"/>
</dbReference>
<keyword evidence="3" id="KW-1185">Reference proteome</keyword>
<feature type="transmembrane region" description="Helical" evidence="1">
    <location>
        <begin position="6"/>
        <end position="23"/>
    </location>
</feature>
<accession>A0ABQ3DJE4</accession>
<protein>
    <submittedName>
        <fullName evidence="2">Uncharacterized protein</fullName>
    </submittedName>
</protein>
<evidence type="ECO:0000313" key="3">
    <source>
        <dbReference type="Proteomes" id="UP000599437"/>
    </source>
</evidence>